<comment type="caution">
    <text evidence="11">The sequence shown here is derived from an EMBL/GenBank/DDBJ whole genome shotgun (WGS) entry which is preliminary data.</text>
</comment>
<feature type="compositionally biased region" description="Low complexity" evidence="9">
    <location>
        <begin position="395"/>
        <end position="418"/>
    </location>
</feature>
<dbReference type="SUPFAM" id="SSF47769">
    <property type="entry name" value="SAM/Pointed domain"/>
    <property type="match status" value="1"/>
</dbReference>
<dbReference type="InterPro" id="IPR057327">
    <property type="entry name" value="Vts1_dom"/>
</dbReference>
<evidence type="ECO:0000256" key="1">
    <source>
        <dbReference type="ARBA" id="ARBA00004201"/>
    </source>
</evidence>
<gene>
    <name evidence="11" type="ORF">Clacol_009587</name>
</gene>
<feature type="region of interest" description="Disordered" evidence="9">
    <location>
        <begin position="255"/>
        <end position="319"/>
    </location>
</feature>
<dbReference type="Proteomes" id="UP001050691">
    <property type="component" value="Unassembled WGS sequence"/>
</dbReference>
<evidence type="ECO:0000256" key="4">
    <source>
        <dbReference type="ARBA" id="ARBA00022490"/>
    </source>
</evidence>
<dbReference type="GO" id="GO:0003729">
    <property type="term" value="F:mRNA binding"/>
    <property type="evidence" value="ECO:0007669"/>
    <property type="project" value="InterPro"/>
</dbReference>
<sequence length="712" mass="73994">MASNNKVSARVSMGPQARPGAGNPSLALPSPRVGGQSGGARPTSELLVSGGASMFQTPEAEAIDQWFENLQNYEVTLEEMAAASLDVNFKEELAAIEQWFRVLSEAERTAALYSLLQQSTQVQIRFFITVLQQMARSDPMTALLSPAAGSMQNQMESKLASLGLKSPGLGGSFNPPASPSARGFGGRSLNVDSTSSFLSPDSAANSNTATDPATTLAQQRAKLHKANANHRISAPPLAGSAASLWAAAGASSLGSSGNSLGQVVEQEHQLPSPTSATLHPPSSNTIGTRPKSMDLSSLSNLRSPRLSSSGPPASVTVTGSDADTEIQVPISPRVGGMWANMVPTPAVPMFSNDQGGSTGQSLYNSANSNTNNNSGFVLEDPKTFRRPGKGNTNTNVAAVGNKDNNNNNNTNTNSKNAGVYGGDDGSSVGSVQQQTMQSHSQPQMQGHQQQQQHGLHRPNRNVSNPANAWNGARSPALSSSSHMMGGMGGMGDTTPLNGLGYSPLPSPAMMNMNTMNMMGMPGLNMNLLANLGAIAAAGLTPEAQAQFFATQMAFQQPNLMSSLAGFSNMAGMGNNRGPGSSRSGGGGGGNNNRSQNDRRSSGRTGGNGSGGGGGGGGDKADEDVDPAVLEDVASWLRSLRLHKYTPNFEGMHWRQMVLMNDEQLEEKGVAALGARRKMLKTFELVRSKMGIPEPAGATTTTTTNTSTPSGST</sequence>
<feature type="region of interest" description="Disordered" evidence="9">
    <location>
        <begin position="692"/>
        <end position="712"/>
    </location>
</feature>
<protein>
    <recommendedName>
        <fullName evidence="7">RNA-binding protein VTS1</fullName>
    </recommendedName>
</protein>
<comment type="subunit">
    <text evidence="6">Monomer. Binds to RNA.</text>
</comment>
<evidence type="ECO:0000259" key="10">
    <source>
        <dbReference type="PROSITE" id="PS50105"/>
    </source>
</evidence>
<dbReference type="CDD" id="cd09556">
    <property type="entry name" value="SAM_VTS1_fungal"/>
    <property type="match status" value="1"/>
</dbReference>
<feature type="compositionally biased region" description="Polar residues" evidence="9">
    <location>
        <begin position="269"/>
        <end position="287"/>
    </location>
</feature>
<evidence type="ECO:0000313" key="11">
    <source>
        <dbReference type="EMBL" id="GJJ15311.1"/>
    </source>
</evidence>
<evidence type="ECO:0000313" key="12">
    <source>
        <dbReference type="Proteomes" id="UP001050691"/>
    </source>
</evidence>
<feature type="region of interest" description="Disordered" evidence="9">
    <location>
        <begin position="195"/>
        <end position="227"/>
    </location>
</feature>
<evidence type="ECO:0000256" key="8">
    <source>
        <dbReference type="ARBA" id="ARBA00054767"/>
    </source>
</evidence>
<dbReference type="GO" id="GO:0000932">
    <property type="term" value="C:P-body"/>
    <property type="evidence" value="ECO:0007669"/>
    <property type="project" value="UniProtKB-SubCell"/>
</dbReference>
<dbReference type="InterPro" id="IPR013761">
    <property type="entry name" value="SAM/pointed_sf"/>
</dbReference>
<comment type="subcellular location">
    <subcellularLocation>
        <location evidence="1">Cytoplasm</location>
        <location evidence="1">P-body</location>
    </subcellularLocation>
    <subcellularLocation>
        <location evidence="2">Cytoplasm</location>
        <location evidence="2">Cytosol</location>
    </subcellularLocation>
</comment>
<evidence type="ECO:0000256" key="5">
    <source>
        <dbReference type="ARBA" id="ARBA00022884"/>
    </source>
</evidence>
<dbReference type="EMBL" id="BPWL01000011">
    <property type="protein sequence ID" value="GJJ15311.1"/>
    <property type="molecule type" value="Genomic_DNA"/>
</dbReference>
<feature type="compositionally biased region" description="Low complexity" evidence="9">
    <location>
        <begin position="425"/>
        <end position="453"/>
    </location>
</feature>
<dbReference type="GO" id="GO:0005829">
    <property type="term" value="C:cytosol"/>
    <property type="evidence" value="ECO:0007669"/>
    <property type="project" value="UniProtKB-SubCell"/>
</dbReference>
<reference evidence="11" key="1">
    <citation type="submission" date="2021-10" db="EMBL/GenBank/DDBJ databases">
        <title>De novo Genome Assembly of Clathrus columnatus (Basidiomycota, Fungi) Using Illumina and Nanopore Sequence Data.</title>
        <authorList>
            <person name="Ogiso-Tanaka E."/>
            <person name="Itagaki H."/>
            <person name="Hosoya T."/>
            <person name="Hosaka K."/>
        </authorList>
    </citation>
    <scope>NUCLEOTIDE SEQUENCE</scope>
    <source>
        <strain evidence="11">MO-923</strain>
    </source>
</reference>
<feature type="domain" description="SAM" evidence="10">
    <location>
        <begin position="627"/>
        <end position="688"/>
    </location>
</feature>
<dbReference type="PROSITE" id="PS50105">
    <property type="entry name" value="SAM_DOMAIN"/>
    <property type="match status" value="1"/>
</dbReference>
<dbReference type="Pfam" id="PF07647">
    <property type="entry name" value="SAM_2"/>
    <property type="match status" value="1"/>
</dbReference>
<dbReference type="InterPro" id="IPR050897">
    <property type="entry name" value="SMAUG/VTS1_RNA-bind"/>
</dbReference>
<feature type="compositionally biased region" description="Low complexity" evidence="9">
    <location>
        <begin position="698"/>
        <end position="712"/>
    </location>
</feature>
<keyword evidence="4" id="KW-0963">Cytoplasm</keyword>
<dbReference type="GO" id="GO:0000289">
    <property type="term" value="P:nuclear-transcribed mRNA poly(A) tail shortening"/>
    <property type="evidence" value="ECO:0007669"/>
    <property type="project" value="TreeGrafter"/>
</dbReference>
<feature type="compositionally biased region" description="Low complexity" evidence="9">
    <location>
        <begin position="295"/>
        <end position="314"/>
    </location>
</feature>
<comment type="function">
    <text evidence="8">RNA-binding protein involved in post-transcriptional regulation through transcript degradation.</text>
</comment>
<feature type="region of interest" description="Disordered" evidence="9">
    <location>
        <begin position="1"/>
        <end position="43"/>
    </location>
</feature>
<dbReference type="Pfam" id="PF25479">
    <property type="entry name" value="Vts1"/>
    <property type="match status" value="1"/>
</dbReference>
<evidence type="ECO:0000256" key="9">
    <source>
        <dbReference type="SAM" id="MobiDB-lite"/>
    </source>
</evidence>
<organism evidence="11 12">
    <name type="scientific">Clathrus columnatus</name>
    <dbReference type="NCBI Taxonomy" id="1419009"/>
    <lineage>
        <taxon>Eukaryota</taxon>
        <taxon>Fungi</taxon>
        <taxon>Dikarya</taxon>
        <taxon>Basidiomycota</taxon>
        <taxon>Agaricomycotina</taxon>
        <taxon>Agaricomycetes</taxon>
        <taxon>Phallomycetidae</taxon>
        <taxon>Phallales</taxon>
        <taxon>Clathraceae</taxon>
        <taxon>Clathrus</taxon>
    </lineage>
</organism>
<name>A0AAV5AR01_9AGAM</name>
<keyword evidence="12" id="KW-1185">Reference proteome</keyword>
<comment type="similarity">
    <text evidence="3">Belongs to the VTS1 family.</text>
</comment>
<feature type="compositionally biased region" description="Low complexity" evidence="9">
    <location>
        <begin position="571"/>
        <end position="581"/>
    </location>
</feature>
<dbReference type="InterPro" id="IPR037635">
    <property type="entry name" value="VTS1_SAM"/>
</dbReference>
<feature type="region of interest" description="Disordered" evidence="9">
    <location>
        <begin position="367"/>
        <end position="480"/>
    </location>
</feature>
<dbReference type="InterPro" id="IPR001660">
    <property type="entry name" value="SAM"/>
</dbReference>
<evidence type="ECO:0000256" key="2">
    <source>
        <dbReference type="ARBA" id="ARBA00004514"/>
    </source>
</evidence>
<dbReference type="PANTHER" id="PTHR12515:SF5">
    <property type="entry name" value="PROTEIN SMAUG"/>
    <property type="match status" value="1"/>
</dbReference>
<feature type="compositionally biased region" description="Polar residues" evidence="9">
    <location>
        <begin position="195"/>
        <end position="218"/>
    </location>
</feature>
<dbReference type="PANTHER" id="PTHR12515">
    <property type="entry name" value="STERILE ALPHA MOTIF DOMAIN CONTAINING PROTEIN 4-RELATED"/>
    <property type="match status" value="1"/>
</dbReference>
<proteinExistence type="inferred from homology"/>
<feature type="region of interest" description="Disordered" evidence="9">
    <location>
        <begin position="570"/>
        <end position="623"/>
    </location>
</feature>
<evidence type="ECO:0000256" key="6">
    <source>
        <dbReference type="ARBA" id="ARBA00024046"/>
    </source>
</evidence>
<dbReference type="Gene3D" id="1.10.150.50">
    <property type="entry name" value="Transcription Factor, Ets-1"/>
    <property type="match status" value="1"/>
</dbReference>
<dbReference type="AlphaFoldDB" id="A0AAV5AR01"/>
<feature type="compositionally biased region" description="Gly residues" evidence="9">
    <location>
        <begin position="603"/>
        <end position="617"/>
    </location>
</feature>
<keyword evidence="5" id="KW-0694">RNA-binding</keyword>
<evidence type="ECO:0000256" key="7">
    <source>
        <dbReference type="ARBA" id="ARBA00024136"/>
    </source>
</evidence>
<evidence type="ECO:0000256" key="3">
    <source>
        <dbReference type="ARBA" id="ARBA00007325"/>
    </source>
</evidence>
<dbReference type="SMART" id="SM00454">
    <property type="entry name" value="SAM"/>
    <property type="match status" value="1"/>
</dbReference>
<accession>A0AAV5AR01</accession>